<dbReference type="EMBL" id="RCOR01000044">
    <property type="protein sequence ID" value="RSN67375.1"/>
    <property type="molecule type" value="Genomic_DNA"/>
</dbReference>
<dbReference type="AlphaFoldDB" id="A0A3R9QQY0"/>
<name>A0A3R9QQY0_9CREN</name>
<protein>
    <submittedName>
        <fullName evidence="6">ZIP family metal transporter</fullName>
    </submittedName>
</protein>
<keyword evidence="2 5" id="KW-0812">Transmembrane</keyword>
<feature type="transmembrane region" description="Helical" evidence="5">
    <location>
        <begin position="22"/>
        <end position="46"/>
    </location>
</feature>
<keyword evidence="3 5" id="KW-1133">Transmembrane helix</keyword>
<sequence length="265" mass="27693">MVSEGSIQLASLLESLIGRDPLIASSIAGAFVALTTSSGAAMILILRREKLSLHFSMAFAAGIMLVASFTSLILPAIEASSFPTVSLGIISGFGAILIVERLIPHEHPILGYEGPESARRLLRKAWLIAIAILIHNFPEGIAVGVSVAYSIPLGIATAIAIGIQDIPEGFAVALPVSSTGGKKLGFLIGVLSGVSELLMAIIGTLVFTELKELLPIGMGFAGGAMLFITLKEVIPEVYGENYSTLKATLGLLIGFMVMLYLDSAL</sequence>
<feature type="transmembrane region" description="Helical" evidence="5">
    <location>
        <begin position="53"/>
        <end position="74"/>
    </location>
</feature>
<feature type="transmembrane region" description="Helical" evidence="5">
    <location>
        <begin position="143"/>
        <end position="163"/>
    </location>
</feature>
<evidence type="ECO:0000313" key="7">
    <source>
        <dbReference type="Proteomes" id="UP000278149"/>
    </source>
</evidence>
<feature type="transmembrane region" description="Helical" evidence="5">
    <location>
        <begin position="184"/>
        <end position="207"/>
    </location>
</feature>
<evidence type="ECO:0000256" key="1">
    <source>
        <dbReference type="ARBA" id="ARBA00004141"/>
    </source>
</evidence>
<evidence type="ECO:0000313" key="6">
    <source>
        <dbReference type="EMBL" id="RSN67375.1"/>
    </source>
</evidence>
<dbReference type="GeneID" id="6093505"/>
<dbReference type="Pfam" id="PF02535">
    <property type="entry name" value="Zip"/>
    <property type="match status" value="1"/>
</dbReference>
<dbReference type="PANTHER" id="PTHR11040:SF70">
    <property type="entry name" value="OS05G0316100 PROTEIN"/>
    <property type="match status" value="1"/>
</dbReference>
<proteinExistence type="predicted"/>
<feature type="transmembrane region" description="Helical" evidence="5">
    <location>
        <begin position="242"/>
        <end position="261"/>
    </location>
</feature>
<keyword evidence="4 5" id="KW-0472">Membrane</keyword>
<feature type="transmembrane region" description="Helical" evidence="5">
    <location>
        <begin position="121"/>
        <end position="137"/>
    </location>
</feature>
<dbReference type="RefSeq" id="WP_012308873.1">
    <property type="nucleotide sequence ID" value="NZ_RCOR01000044.1"/>
</dbReference>
<evidence type="ECO:0000256" key="4">
    <source>
        <dbReference type="ARBA" id="ARBA00023136"/>
    </source>
</evidence>
<dbReference type="Proteomes" id="UP000278149">
    <property type="component" value="Unassembled WGS sequence"/>
</dbReference>
<comment type="caution">
    <text evidence="6">The sequence shown here is derived from an EMBL/GenBank/DDBJ whole genome shotgun (WGS) entry which is preliminary data.</text>
</comment>
<feature type="transmembrane region" description="Helical" evidence="5">
    <location>
        <begin position="80"/>
        <end position="100"/>
    </location>
</feature>
<dbReference type="OMA" id="MIFVVIE"/>
<gene>
    <name evidence="6" type="ORF">D9Q81_08580</name>
</gene>
<comment type="subcellular location">
    <subcellularLocation>
        <location evidence="1">Membrane</location>
        <topology evidence="1">Multi-pass membrane protein</topology>
    </subcellularLocation>
</comment>
<organism evidence="6 7">
    <name type="scientific">Candidatus Korarchaeum cryptofilum</name>
    <dbReference type="NCBI Taxonomy" id="498846"/>
    <lineage>
        <taxon>Archaea</taxon>
        <taxon>Thermoproteota</taxon>
        <taxon>Candidatus Korarchaeia</taxon>
        <taxon>Candidatus Korarchaeales</taxon>
        <taxon>Candidatus Korarchaeaceae</taxon>
        <taxon>Candidatus Korarchaeum</taxon>
    </lineage>
</organism>
<feature type="transmembrane region" description="Helical" evidence="5">
    <location>
        <begin position="213"/>
        <end position="230"/>
    </location>
</feature>
<accession>A0A3R9QQY0</accession>
<dbReference type="GO" id="GO:0016020">
    <property type="term" value="C:membrane"/>
    <property type="evidence" value="ECO:0007669"/>
    <property type="project" value="UniProtKB-SubCell"/>
</dbReference>
<evidence type="ECO:0000256" key="3">
    <source>
        <dbReference type="ARBA" id="ARBA00022989"/>
    </source>
</evidence>
<dbReference type="GO" id="GO:0005385">
    <property type="term" value="F:zinc ion transmembrane transporter activity"/>
    <property type="evidence" value="ECO:0007669"/>
    <property type="project" value="TreeGrafter"/>
</dbReference>
<evidence type="ECO:0000256" key="5">
    <source>
        <dbReference type="SAM" id="Phobius"/>
    </source>
</evidence>
<dbReference type="PANTHER" id="PTHR11040">
    <property type="entry name" value="ZINC/IRON TRANSPORTER"/>
    <property type="match status" value="1"/>
</dbReference>
<evidence type="ECO:0000256" key="2">
    <source>
        <dbReference type="ARBA" id="ARBA00022692"/>
    </source>
</evidence>
<reference evidence="6 7" key="1">
    <citation type="submission" date="2018-10" db="EMBL/GenBank/DDBJ databases">
        <title>Co-occurring genomic capacity for anaerobic methane metabolism and dissimilatory sulfite reduction discovered in the Korarchaeota.</title>
        <authorList>
            <person name="Mckay L.J."/>
            <person name="Dlakic M."/>
            <person name="Fields M.W."/>
            <person name="Delmont T.O."/>
            <person name="Eren A.M."/>
            <person name="Jay Z.J."/>
            <person name="Klingelsmith K.B."/>
            <person name="Rusch D.B."/>
            <person name="Inskeep W.P."/>
        </authorList>
    </citation>
    <scope>NUCLEOTIDE SEQUENCE [LARGE SCALE GENOMIC DNA]</scope>
    <source>
        <strain evidence="6 7">WS</strain>
    </source>
</reference>
<dbReference type="InterPro" id="IPR003689">
    <property type="entry name" value="ZIP"/>
</dbReference>